<accession>A0A8G1QTG4</accession>
<proteinExistence type="predicted"/>
<dbReference type="Proteomes" id="UP000249526">
    <property type="component" value="Unassembled WGS sequence"/>
</dbReference>
<dbReference type="EMBL" id="KZ825084">
    <property type="protein sequence ID" value="RAH52512.1"/>
    <property type="molecule type" value="Genomic_DNA"/>
</dbReference>
<dbReference type="RefSeq" id="XP_025510434.1">
    <property type="nucleotide sequence ID" value="XM_025654545.1"/>
</dbReference>
<dbReference type="AlphaFoldDB" id="A0A8G1QTG4"/>
<dbReference type="GeneID" id="37157947"/>
<gene>
    <name evidence="1" type="ORF">BO85DRAFT_202110</name>
</gene>
<organism evidence="1 2">
    <name type="scientific">Aspergillus piperis CBS 112811</name>
    <dbReference type="NCBI Taxonomy" id="1448313"/>
    <lineage>
        <taxon>Eukaryota</taxon>
        <taxon>Fungi</taxon>
        <taxon>Dikarya</taxon>
        <taxon>Ascomycota</taxon>
        <taxon>Pezizomycotina</taxon>
        <taxon>Eurotiomycetes</taxon>
        <taxon>Eurotiomycetidae</taxon>
        <taxon>Eurotiales</taxon>
        <taxon>Aspergillaceae</taxon>
        <taxon>Aspergillus</taxon>
        <taxon>Aspergillus subgen. Circumdati</taxon>
    </lineage>
</organism>
<sequence>MTGVSDCLAASVFWAFNLTTDLSVWNPSIVNTTADNCTFDDSYRYCVIADAPPSPRVTL</sequence>
<reference evidence="1 2" key="1">
    <citation type="submission" date="2018-02" db="EMBL/GenBank/DDBJ databases">
        <title>The genomes of Aspergillus section Nigri reveals drivers in fungal speciation.</title>
        <authorList>
            <consortium name="DOE Joint Genome Institute"/>
            <person name="Vesth T.C."/>
            <person name="Nybo J."/>
            <person name="Theobald S."/>
            <person name="Brandl J."/>
            <person name="Frisvad J.C."/>
            <person name="Nielsen K.F."/>
            <person name="Lyhne E.K."/>
            <person name="Kogle M.E."/>
            <person name="Kuo A."/>
            <person name="Riley R."/>
            <person name="Clum A."/>
            <person name="Nolan M."/>
            <person name="Lipzen A."/>
            <person name="Salamov A."/>
            <person name="Henrissat B."/>
            <person name="Wiebenga A."/>
            <person name="De vries R.P."/>
            <person name="Grigoriev I.V."/>
            <person name="Mortensen U.H."/>
            <person name="Andersen M.R."/>
            <person name="Baker S.E."/>
        </authorList>
    </citation>
    <scope>NUCLEOTIDE SEQUENCE [LARGE SCALE GENOMIC DNA]</scope>
    <source>
        <strain evidence="1 2">CBS 112811</strain>
    </source>
</reference>
<evidence type="ECO:0000313" key="2">
    <source>
        <dbReference type="Proteomes" id="UP000249526"/>
    </source>
</evidence>
<keyword evidence="2" id="KW-1185">Reference proteome</keyword>
<protein>
    <submittedName>
        <fullName evidence="1">Uncharacterized protein</fullName>
    </submittedName>
</protein>
<evidence type="ECO:0000313" key="1">
    <source>
        <dbReference type="EMBL" id="RAH52512.1"/>
    </source>
</evidence>
<name>A0A8G1QTG4_9EURO</name>